<comment type="caution">
    <text evidence="8">The sequence shown here is derived from an EMBL/GenBank/DDBJ whole genome shotgun (WGS) entry which is preliminary data.</text>
</comment>
<evidence type="ECO:0000256" key="5">
    <source>
        <dbReference type="PIRNR" id="PIRNR000477"/>
    </source>
</evidence>
<dbReference type="PANTHER" id="PTHR11904:SF9">
    <property type="entry name" value="PURINE NUCLEOSIDE PHOSPHORYLASE-RELATED"/>
    <property type="match status" value="1"/>
</dbReference>
<comment type="similarity">
    <text evidence="2 5">Belongs to the PNP/MTAP phosphorylase family.</text>
</comment>
<dbReference type="OrthoDB" id="1523230at2"/>
<reference evidence="8 9" key="1">
    <citation type="submission" date="2019-02" db="EMBL/GenBank/DDBJ databases">
        <title>Deep-cultivation of Planctomycetes and their phenomic and genomic characterization uncovers novel biology.</title>
        <authorList>
            <person name="Wiegand S."/>
            <person name="Jogler M."/>
            <person name="Boedeker C."/>
            <person name="Pinto D."/>
            <person name="Vollmers J."/>
            <person name="Rivas-Marin E."/>
            <person name="Kohn T."/>
            <person name="Peeters S.H."/>
            <person name="Heuer A."/>
            <person name="Rast P."/>
            <person name="Oberbeckmann S."/>
            <person name="Bunk B."/>
            <person name="Jeske O."/>
            <person name="Meyerdierks A."/>
            <person name="Storesund J.E."/>
            <person name="Kallscheuer N."/>
            <person name="Luecker S."/>
            <person name="Lage O.M."/>
            <person name="Pohl T."/>
            <person name="Merkel B.J."/>
            <person name="Hornburger P."/>
            <person name="Mueller R.-W."/>
            <person name="Bruemmer F."/>
            <person name="Labrenz M."/>
            <person name="Spormann A.M."/>
            <person name="Op Den Camp H."/>
            <person name="Overmann J."/>
            <person name="Amann R."/>
            <person name="Jetten M.S.M."/>
            <person name="Mascher T."/>
            <person name="Medema M.H."/>
            <person name="Devos D.P."/>
            <person name="Kaster A.-K."/>
            <person name="Ovreas L."/>
            <person name="Rohde M."/>
            <person name="Galperin M.Y."/>
            <person name="Jogler C."/>
        </authorList>
    </citation>
    <scope>NUCLEOTIDE SEQUENCE [LARGE SCALE GENOMIC DNA]</scope>
    <source>
        <strain evidence="8 9">Pla22</strain>
    </source>
</reference>
<evidence type="ECO:0000313" key="8">
    <source>
        <dbReference type="EMBL" id="TWT50612.1"/>
    </source>
</evidence>
<accession>A0A5C5WLG8</accession>
<keyword evidence="3 5" id="KW-0328">Glycosyltransferase</keyword>
<dbReference type="PANTHER" id="PTHR11904">
    <property type="entry name" value="METHYLTHIOADENOSINE/PURINE NUCLEOSIDE PHOSPHORYLASE"/>
    <property type="match status" value="1"/>
</dbReference>
<feature type="binding site" evidence="6">
    <location>
        <begin position="79"/>
        <end position="81"/>
    </location>
    <ligand>
        <name>phosphate</name>
        <dbReference type="ChEBI" id="CHEBI:43474"/>
    </ligand>
</feature>
<dbReference type="CDD" id="cd09009">
    <property type="entry name" value="PNP-EcPNPII_like"/>
    <property type="match status" value="1"/>
</dbReference>
<dbReference type="GO" id="GO:0005737">
    <property type="term" value="C:cytoplasm"/>
    <property type="evidence" value="ECO:0007669"/>
    <property type="project" value="TreeGrafter"/>
</dbReference>
<feature type="binding site" evidence="6">
    <location>
        <position position="209"/>
    </location>
    <ligand>
        <name>phosphate</name>
        <dbReference type="ChEBI" id="CHEBI:43474"/>
    </ligand>
</feature>
<dbReference type="UniPathway" id="UPA00606"/>
<feature type="binding site" evidence="6">
    <location>
        <position position="190"/>
    </location>
    <ligand>
        <name>a purine D-ribonucleoside</name>
        <dbReference type="ChEBI" id="CHEBI:142355"/>
    </ligand>
</feature>
<dbReference type="InterPro" id="IPR011268">
    <property type="entry name" value="Purine_phosphorylase"/>
</dbReference>
<feature type="binding site" evidence="6">
    <location>
        <position position="59"/>
    </location>
    <ligand>
        <name>phosphate</name>
        <dbReference type="ChEBI" id="CHEBI:43474"/>
    </ligand>
</feature>
<dbReference type="RefSeq" id="WP_146515815.1">
    <property type="nucleotide sequence ID" value="NZ_SJPI01000002.1"/>
</dbReference>
<evidence type="ECO:0000256" key="6">
    <source>
        <dbReference type="PIRSR" id="PIRSR000477-2"/>
    </source>
</evidence>
<dbReference type="EMBL" id="SJPI01000002">
    <property type="protein sequence ID" value="TWT50612.1"/>
    <property type="molecule type" value="Genomic_DNA"/>
</dbReference>
<feature type="binding site" evidence="6">
    <location>
        <position position="28"/>
    </location>
    <ligand>
        <name>phosphate</name>
        <dbReference type="ChEBI" id="CHEBI:43474"/>
    </ligand>
</feature>
<dbReference type="Proteomes" id="UP000316598">
    <property type="component" value="Unassembled WGS sequence"/>
</dbReference>
<dbReference type="InterPro" id="IPR000845">
    <property type="entry name" value="Nucleoside_phosphorylase_d"/>
</dbReference>
<dbReference type="SUPFAM" id="SSF53167">
    <property type="entry name" value="Purine and uridine phosphorylases"/>
    <property type="match status" value="1"/>
</dbReference>
<gene>
    <name evidence="8" type="primary">punA_2</name>
    <name evidence="8" type="ORF">Pla22_33550</name>
</gene>
<feature type="binding site" evidence="6">
    <location>
        <position position="111"/>
    </location>
    <ligand>
        <name>phosphate</name>
        <dbReference type="ChEBI" id="CHEBI:43474"/>
    </ligand>
</feature>
<evidence type="ECO:0000313" key="9">
    <source>
        <dbReference type="Proteomes" id="UP000316598"/>
    </source>
</evidence>
<comment type="function">
    <text evidence="5">The purine nucleoside phosphorylases catalyze the phosphorolytic breakdown of the N-glycosidic bond in the beta-(deoxy)ribonucleoside molecules, with the formation of the corresponding free purine bases and pentose-1-phosphate.</text>
</comment>
<dbReference type="GO" id="GO:0004731">
    <property type="term" value="F:purine-nucleoside phosphorylase activity"/>
    <property type="evidence" value="ECO:0007669"/>
    <property type="project" value="UniProtKB-EC"/>
</dbReference>
<dbReference type="NCBIfam" id="NF006054">
    <property type="entry name" value="PRK08202.1"/>
    <property type="match status" value="1"/>
</dbReference>
<feature type="binding site" evidence="6">
    <location>
        <position position="232"/>
    </location>
    <ligand>
        <name>a purine D-ribonucleoside</name>
        <dbReference type="ChEBI" id="CHEBI:142355"/>
    </ligand>
</feature>
<keyword evidence="9" id="KW-1185">Reference proteome</keyword>
<organism evidence="8 9">
    <name type="scientific">Rubripirellula amarantea</name>
    <dbReference type="NCBI Taxonomy" id="2527999"/>
    <lineage>
        <taxon>Bacteria</taxon>
        <taxon>Pseudomonadati</taxon>
        <taxon>Planctomycetota</taxon>
        <taxon>Planctomycetia</taxon>
        <taxon>Pirellulales</taxon>
        <taxon>Pirellulaceae</taxon>
        <taxon>Rubripirellula</taxon>
    </lineage>
</organism>
<keyword evidence="4 5" id="KW-0808">Transferase</keyword>
<evidence type="ECO:0000256" key="3">
    <source>
        <dbReference type="ARBA" id="ARBA00022676"/>
    </source>
</evidence>
<proteinExistence type="inferred from homology"/>
<dbReference type="GO" id="GO:0009116">
    <property type="term" value="P:nucleoside metabolic process"/>
    <property type="evidence" value="ECO:0007669"/>
    <property type="project" value="InterPro"/>
</dbReference>
<comment type="pathway">
    <text evidence="1 5">Purine metabolism; purine nucleoside salvage.</text>
</comment>
<feature type="domain" description="Nucleoside phosphorylase" evidence="7">
    <location>
        <begin position="22"/>
        <end position="266"/>
    </location>
</feature>
<dbReference type="NCBIfam" id="TIGR01697">
    <property type="entry name" value="PNPH-PUNA-XAPA"/>
    <property type="match status" value="1"/>
</dbReference>
<dbReference type="Gene3D" id="3.40.50.1580">
    <property type="entry name" value="Nucleoside phosphorylase domain"/>
    <property type="match status" value="1"/>
</dbReference>
<dbReference type="EC" id="2.4.2.1" evidence="5"/>
<dbReference type="Pfam" id="PF01048">
    <property type="entry name" value="PNP_UDP_1"/>
    <property type="match status" value="1"/>
</dbReference>
<evidence type="ECO:0000256" key="1">
    <source>
        <dbReference type="ARBA" id="ARBA00005058"/>
    </source>
</evidence>
<dbReference type="PROSITE" id="PS50096">
    <property type="entry name" value="IQ"/>
    <property type="match status" value="1"/>
</dbReference>
<evidence type="ECO:0000259" key="7">
    <source>
        <dbReference type="Pfam" id="PF01048"/>
    </source>
</evidence>
<sequence length="267" mass="28529">MKLTHAVDYLNGLLGDRRSPEVAIILGSGLGGLADLIEDPLAVDYHDIPDFVRSTAGGHRGQMIFGSLGSVSVVAMAGRFHRYEGWSNDETAYPVRVMQALGATRMIVSNAAGGVNPKLKVGDIMIIRDHINLMGGTFAFNASGRSRLGQSSRHPIYDESMMEAARVAAMRADFSVMFGCYLATLGPTYETRAEYRMMRKIGGDVVGMSTVPEVLAAGELGMKVLGLSMVSNVADPDRPNVADHQEVLAAGQDAAVRMEAIVRGVLA</sequence>
<dbReference type="AlphaFoldDB" id="A0A5C5WLG8"/>
<dbReference type="InterPro" id="IPR035994">
    <property type="entry name" value="Nucleoside_phosphorylase_sf"/>
</dbReference>
<dbReference type="PIRSF" id="PIRSF000477">
    <property type="entry name" value="PurNPase"/>
    <property type="match status" value="1"/>
</dbReference>
<name>A0A5C5WLG8_9BACT</name>
<evidence type="ECO:0000256" key="4">
    <source>
        <dbReference type="ARBA" id="ARBA00022679"/>
    </source>
</evidence>
<protein>
    <recommendedName>
        <fullName evidence="5">Purine nucleoside phosphorylase</fullName>
        <ecNumber evidence="5">2.4.2.1</ecNumber>
    </recommendedName>
    <alternativeName>
        <fullName evidence="5">Inosine-guanosine phosphorylase</fullName>
    </alternativeName>
</protein>
<evidence type="ECO:0000256" key="2">
    <source>
        <dbReference type="ARBA" id="ARBA00006751"/>
    </source>
</evidence>